<organism evidence="2 3">
    <name type="scientific">Chryseobacterium oranimense</name>
    <dbReference type="NCBI Taxonomy" id="421058"/>
    <lineage>
        <taxon>Bacteria</taxon>
        <taxon>Pseudomonadati</taxon>
        <taxon>Bacteroidota</taxon>
        <taxon>Flavobacteriia</taxon>
        <taxon>Flavobacteriales</taxon>
        <taxon>Weeksellaceae</taxon>
        <taxon>Chryseobacterium group</taxon>
        <taxon>Chryseobacterium</taxon>
    </lineage>
</organism>
<dbReference type="Proteomes" id="UP000184047">
    <property type="component" value="Unassembled WGS sequence"/>
</dbReference>
<dbReference type="Pfam" id="PF13538">
    <property type="entry name" value="UvrD_C_2"/>
    <property type="match status" value="1"/>
</dbReference>
<name>A0A1M5VCE3_9FLAO</name>
<dbReference type="SMART" id="SM00382">
    <property type="entry name" value="AAA"/>
    <property type="match status" value="1"/>
</dbReference>
<dbReference type="OrthoDB" id="9763659at2"/>
<dbReference type="FunFam" id="3.40.50.300:FF:001498">
    <property type="entry name" value="ATP-dependent DNA helicase"/>
    <property type="match status" value="1"/>
</dbReference>
<evidence type="ECO:0000313" key="3">
    <source>
        <dbReference type="Proteomes" id="UP000184047"/>
    </source>
</evidence>
<reference evidence="3" key="1">
    <citation type="submission" date="2016-11" db="EMBL/GenBank/DDBJ databases">
        <authorList>
            <person name="Varghese N."/>
            <person name="Submissions S."/>
        </authorList>
    </citation>
    <scope>NUCLEOTIDE SEQUENCE [LARGE SCALE GENOMIC DNA]</scope>
    <source>
        <strain evidence="3">DSM 19055</strain>
    </source>
</reference>
<dbReference type="CDD" id="cd18809">
    <property type="entry name" value="SF1_C_RecD"/>
    <property type="match status" value="1"/>
</dbReference>
<proteinExistence type="predicted"/>
<dbReference type="InterPro" id="IPR027417">
    <property type="entry name" value="P-loop_NTPase"/>
</dbReference>
<protein>
    <submittedName>
        <fullName evidence="2">UvrD-like helicase C-terminal domain-containing protein</fullName>
    </submittedName>
</protein>
<dbReference type="InterPro" id="IPR010285">
    <property type="entry name" value="DNA_helicase_pif1-like_DEAD"/>
</dbReference>
<dbReference type="PANTHER" id="PTHR47642:SF5">
    <property type="entry name" value="ATP-DEPENDENT DNA HELICASE"/>
    <property type="match status" value="1"/>
</dbReference>
<sequence>MNNHFFDLIEHTNRSVFLTGKAGTGKTTFLNEFVKKTRKKYIVVAPTGIAAINAGGVTIHSMFGLPLRTFLPTTDRIDGSLANNIADLMPHFKYRKDKLKLLREVEVLIIDEVSMLRADVLDMMDFSLRFIRRNNQRFGGVQMLFIGDLYQLPPVVRDEHILKICYDSPFFFDSHAIKDIPLLTIELTKVYRQSDEKFLDILNAIRDGDVANINFDELNKRYDPDFKAGTESYVYLCSHNKMADEINQEKLEEIDLAVKTYEAKLFGDFKENQFPNDQFLELKVGAQVMFIRNDITGEKKYFNGKLGEISALDDNEIKVVLDGSEREITVKREVWEQKKYFLDTEKNIKEEVLGSFEQFPIKLAWAVTIHKSQGLTFDNVIIDAGKSFTAGQVYVALSRCRTLEGIVLKSKITPEVIFKDNRILQFQGSTLANDNVEAILNREKYDYSIKKVLRTVNCLWFLNEVEEWNKLSVTTKNIDHVKTNQLYLQLKHETTNLGKIFEKLERVISQKVNNFIENKEEWSDIESKTKGAVNFFFTEIRDKVFNPLKEFYAEIKGAKGLKQYNEEFRNWLEDTEEYLNSLKEIHLLETKLLDEKNDKEISLKIAKVPSQVLTFQLFEQGKTIGEIALERGLVKETVIGHLAKFAEQGLLDISRVITSDKIKAFENEFYKNPHETLTEWKNALPNDFEFNEIRILINHYNYKKEKNK</sequence>
<dbReference type="Pfam" id="PF14493">
    <property type="entry name" value="HTH_40"/>
    <property type="match status" value="1"/>
</dbReference>
<dbReference type="AlphaFoldDB" id="A0A1M5VCE3"/>
<dbReference type="InterPro" id="IPR027785">
    <property type="entry name" value="UvrD-like_helicase_C"/>
</dbReference>
<dbReference type="eggNOG" id="COG0507">
    <property type="taxonomic scope" value="Bacteria"/>
</dbReference>
<evidence type="ECO:0000259" key="1">
    <source>
        <dbReference type="SMART" id="SM00382"/>
    </source>
</evidence>
<dbReference type="GO" id="GO:0006281">
    <property type="term" value="P:DNA repair"/>
    <property type="evidence" value="ECO:0007669"/>
    <property type="project" value="InterPro"/>
</dbReference>
<dbReference type="GO" id="GO:0003678">
    <property type="term" value="F:DNA helicase activity"/>
    <property type="evidence" value="ECO:0007669"/>
    <property type="project" value="InterPro"/>
</dbReference>
<dbReference type="Pfam" id="PF05970">
    <property type="entry name" value="PIF1"/>
    <property type="match status" value="1"/>
</dbReference>
<keyword evidence="2" id="KW-0378">Hydrolase</keyword>
<dbReference type="Gene3D" id="3.40.50.300">
    <property type="entry name" value="P-loop containing nucleotide triphosphate hydrolases"/>
    <property type="match status" value="2"/>
</dbReference>
<dbReference type="RefSeq" id="WP_073065429.1">
    <property type="nucleotide sequence ID" value="NZ_FQWT01000006.1"/>
</dbReference>
<keyword evidence="2" id="KW-0547">Nucleotide-binding</keyword>
<dbReference type="EMBL" id="FQWT01000006">
    <property type="protein sequence ID" value="SHH72885.1"/>
    <property type="molecule type" value="Genomic_DNA"/>
</dbReference>
<keyword evidence="2" id="KW-0347">Helicase</keyword>
<keyword evidence="2" id="KW-0067">ATP-binding</keyword>
<dbReference type="InterPro" id="IPR051055">
    <property type="entry name" value="PIF1_helicase"/>
</dbReference>
<evidence type="ECO:0000313" key="2">
    <source>
        <dbReference type="EMBL" id="SHH72885.1"/>
    </source>
</evidence>
<keyword evidence="3" id="KW-1185">Reference proteome</keyword>
<accession>A0A1M5VCE3</accession>
<dbReference type="InterPro" id="IPR003593">
    <property type="entry name" value="AAA+_ATPase"/>
</dbReference>
<dbReference type="SUPFAM" id="SSF52540">
    <property type="entry name" value="P-loop containing nucleoside triphosphate hydrolases"/>
    <property type="match status" value="2"/>
</dbReference>
<feature type="domain" description="AAA+ ATPase" evidence="1">
    <location>
        <begin position="12"/>
        <end position="192"/>
    </location>
</feature>
<dbReference type="InterPro" id="IPR029491">
    <property type="entry name" value="Helicase_HTH"/>
</dbReference>
<dbReference type="GO" id="GO:0000723">
    <property type="term" value="P:telomere maintenance"/>
    <property type="evidence" value="ECO:0007669"/>
    <property type="project" value="InterPro"/>
</dbReference>
<dbReference type="STRING" id="421058.SAMN05421866_3544"/>
<dbReference type="PANTHER" id="PTHR47642">
    <property type="entry name" value="ATP-DEPENDENT DNA HELICASE"/>
    <property type="match status" value="1"/>
</dbReference>
<gene>
    <name evidence="2" type="ORF">SAMN05421866_3544</name>
</gene>